<organism evidence="2 3">
    <name type="scientific">Eumeta variegata</name>
    <name type="common">Bagworm moth</name>
    <name type="synonym">Eumeta japonica</name>
    <dbReference type="NCBI Taxonomy" id="151549"/>
    <lineage>
        <taxon>Eukaryota</taxon>
        <taxon>Metazoa</taxon>
        <taxon>Ecdysozoa</taxon>
        <taxon>Arthropoda</taxon>
        <taxon>Hexapoda</taxon>
        <taxon>Insecta</taxon>
        <taxon>Pterygota</taxon>
        <taxon>Neoptera</taxon>
        <taxon>Endopterygota</taxon>
        <taxon>Lepidoptera</taxon>
        <taxon>Glossata</taxon>
        <taxon>Ditrysia</taxon>
        <taxon>Tineoidea</taxon>
        <taxon>Psychidae</taxon>
        <taxon>Oiketicinae</taxon>
        <taxon>Eumeta</taxon>
    </lineage>
</organism>
<reference evidence="2 3" key="1">
    <citation type="journal article" date="2019" name="Commun. Biol.">
        <title>The bagworm genome reveals a unique fibroin gene that provides high tensile strength.</title>
        <authorList>
            <person name="Kono N."/>
            <person name="Nakamura H."/>
            <person name="Ohtoshi R."/>
            <person name="Tomita M."/>
            <person name="Numata K."/>
            <person name="Arakawa K."/>
        </authorList>
    </citation>
    <scope>NUCLEOTIDE SEQUENCE [LARGE SCALE GENOMIC DNA]</scope>
</reference>
<evidence type="ECO:0000313" key="2">
    <source>
        <dbReference type="EMBL" id="GBP24606.1"/>
    </source>
</evidence>
<dbReference type="Proteomes" id="UP000299102">
    <property type="component" value="Unassembled WGS sequence"/>
</dbReference>
<proteinExistence type="predicted"/>
<comment type="caution">
    <text evidence="2">The sequence shown here is derived from an EMBL/GenBank/DDBJ whole genome shotgun (WGS) entry which is preliminary data.</text>
</comment>
<accession>A0A4C1UF77</accession>
<sequence length="134" mass="14774">MQHLKCKTERQTSTRCRFSKAGFRKVPQKYEMNRDPTLRWLGSMTYDTTRRRSTPAGIGRPPAPARGHRGPTRPRAVNGIMQERIIPAAGASGAALIKLPRGSPGGRAFFFLVGNYSGAASPARLLRVLSLRLN</sequence>
<evidence type="ECO:0000313" key="3">
    <source>
        <dbReference type="Proteomes" id="UP000299102"/>
    </source>
</evidence>
<dbReference type="EMBL" id="BGZK01000163">
    <property type="protein sequence ID" value="GBP24606.1"/>
    <property type="molecule type" value="Genomic_DNA"/>
</dbReference>
<gene>
    <name evidence="2" type="ORF">EVAR_79517_1</name>
</gene>
<keyword evidence="3" id="KW-1185">Reference proteome</keyword>
<name>A0A4C1UF77_EUMVA</name>
<dbReference type="AlphaFoldDB" id="A0A4C1UF77"/>
<feature type="region of interest" description="Disordered" evidence="1">
    <location>
        <begin position="41"/>
        <end position="75"/>
    </location>
</feature>
<protein>
    <submittedName>
        <fullName evidence="2">Uncharacterized protein</fullName>
    </submittedName>
</protein>
<evidence type="ECO:0000256" key="1">
    <source>
        <dbReference type="SAM" id="MobiDB-lite"/>
    </source>
</evidence>